<comment type="caution">
    <text evidence="1">The sequence shown here is derived from an EMBL/GenBank/DDBJ whole genome shotgun (WGS) entry which is preliminary data.</text>
</comment>
<name>A0A0G1RXX5_9BACT</name>
<reference evidence="1 2" key="1">
    <citation type="journal article" date="2015" name="Nature">
        <title>rRNA introns, odd ribosomes, and small enigmatic genomes across a large radiation of phyla.</title>
        <authorList>
            <person name="Brown C.T."/>
            <person name="Hug L.A."/>
            <person name="Thomas B.C."/>
            <person name="Sharon I."/>
            <person name="Castelle C.J."/>
            <person name="Singh A."/>
            <person name="Wilkins M.J."/>
            <person name="Williams K.H."/>
            <person name="Banfield J.F."/>
        </authorList>
    </citation>
    <scope>NUCLEOTIDE SEQUENCE [LARGE SCALE GENOMIC DNA]</scope>
</reference>
<dbReference type="Proteomes" id="UP000033860">
    <property type="component" value="Unassembled WGS sequence"/>
</dbReference>
<protein>
    <submittedName>
        <fullName evidence="1">Uncharacterized protein</fullName>
    </submittedName>
</protein>
<sequence>MKNILIIVAVVVLAGIGWFYLKGGKTPTGQDVFTGSLAAAVKLGVPMKCTYTVDEVQYEGYVKGEMYRGQMLGDTGQVDIIIRDNCMYSWGQDGQGTKFCSDPAEGSLFDQPEPSVVPDETTDQGDYTAPDVDYSCLPAVVADSMFEPPADVTFADFGAMMEDLMQPSAEGDQVMDQETLDKMMQDLPDGGY</sequence>
<dbReference type="EMBL" id="LCNT01000001">
    <property type="protein sequence ID" value="KKU61967.1"/>
    <property type="molecule type" value="Genomic_DNA"/>
</dbReference>
<accession>A0A0G1RXX5</accession>
<evidence type="ECO:0000313" key="1">
    <source>
        <dbReference type="EMBL" id="KKU61967.1"/>
    </source>
</evidence>
<evidence type="ECO:0000313" key="2">
    <source>
        <dbReference type="Proteomes" id="UP000033860"/>
    </source>
</evidence>
<gene>
    <name evidence="1" type="ORF">UX85_C0001G0181</name>
</gene>
<proteinExistence type="predicted"/>
<dbReference type="AlphaFoldDB" id="A0A0G1RXX5"/>
<organism evidence="1 2">
    <name type="scientific">Candidatus Beckwithbacteria bacterium GW2011_GWB1_47_15</name>
    <dbReference type="NCBI Taxonomy" id="1618371"/>
    <lineage>
        <taxon>Bacteria</taxon>
        <taxon>Candidatus Beckwithiibacteriota</taxon>
    </lineage>
</organism>